<feature type="transmembrane region" description="Helical" evidence="2">
    <location>
        <begin position="253"/>
        <end position="270"/>
    </location>
</feature>
<dbReference type="InterPro" id="IPR011004">
    <property type="entry name" value="Trimer_LpxA-like_sf"/>
</dbReference>
<evidence type="ECO:0008006" key="5">
    <source>
        <dbReference type="Google" id="ProtNLM"/>
    </source>
</evidence>
<reference evidence="4" key="1">
    <citation type="submission" date="2017-09" db="EMBL/GenBank/DDBJ databases">
        <title>Metaegenomics of thermophilic ammonia-oxidizing enrichment culture.</title>
        <authorList>
            <person name="Kato S."/>
            <person name="Suzuki K."/>
        </authorList>
    </citation>
    <scope>NUCLEOTIDE SEQUENCE [LARGE SCALE GENOMIC DNA]</scope>
</reference>
<keyword evidence="2" id="KW-0472">Membrane</keyword>
<evidence type="ECO:0000256" key="1">
    <source>
        <dbReference type="SAM" id="MobiDB-lite"/>
    </source>
</evidence>
<feature type="region of interest" description="Disordered" evidence="1">
    <location>
        <begin position="304"/>
        <end position="336"/>
    </location>
</feature>
<evidence type="ECO:0000256" key="2">
    <source>
        <dbReference type="SAM" id="Phobius"/>
    </source>
</evidence>
<comment type="caution">
    <text evidence="3">The sequence shown here is derived from an EMBL/GenBank/DDBJ whole genome shotgun (WGS) entry which is preliminary data.</text>
</comment>
<dbReference type="Proteomes" id="UP000236642">
    <property type="component" value="Unassembled WGS sequence"/>
</dbReference>
<feature type="transmembrane region" description="Helical" evidence="2">
    <location>
        <begin position="282"/>
        <end position="302"/>
    </location>
</feature>
<name>A0A2H5Y5I6_9CHLR</name>
<gene>
    <name evidence="3" type="ORF">HRbin22_00955</name>
</gene>
<dbReference type="EMBL" id="BEHY01000016">
    <property type="protein sequence ID" value="GBD08714.1"/>
    <property type="molecule type" value="Genomic_DNA"/>
</dbReference>
<evidence type="ECO:0000313" key="3">
    <source>
        <dbReference type="EMBL" id="GBD08714.1"/>
    </source>
</evidence>
<feature type="transmembrane region" description="Helical" evidence="2">
    <location>
        <begin position="220"/>
        <end position="241"/>
    </location>
</feature>
<organism evidence="3 4">
    <name type="scientific">Candidatus Thermoflexus japonica</name>
    <dbReference type="NCBI Taxonomy" id="2035417"/>
    <lineage>
        <taxon>Bacteria</taxon>
        <taxon>Bacillati</taxon>
        <taxon>Chloroflexota</taxon>
        <taxon>Thermoflexia</taxon>
        <taxon>Thermoflexales</taxon>
        <taxon>Thermoflexaceae</taxon>
        <taxon>Thermoflexus</taxon>
    </lineage>
</organism>
<keyword evidence="2" id="KW-0812">Transmembrane</keyword>
<dbReference type="SUPFAM" id="SSF51161">
    <property type="entry name" value="Trimeric LpxA-like enzymes"/>
    <property type="match status" value="1"/>
</dbReference>
<proteinExistence type="predicted"/>
<feature type="transmembrane region" description="Helical" evidence="2">
    <location>
        <begin position="186"/>
        <end position="214"/>
    </location>
</feature>
<keyword evidence="2" id="KW-1133">Transmembrane helix</keyword>
<accession>A0A2H5Y5I6</accession>
<dbReference type="AlphaFoldDB" id="A0A2H5Y5I6"/>
<protein>
    <recommendedName>
        <fullName evidence="5">Polymer-forming cytoskeletal protein</fullName>
    </recommendedName>
</protein>
<sequence length="336" mass="34309">MAILSVLLLAIWIGLGGGISPTSPQQDQVVIGSAFVLPAGSQMAGDVVVIQGEVRIEADAHLDGDLVVLGGPAIIDGVVEGDVIALSPQVRLGASARVRGDLVTLPGALERAPGAVVEGRQVTITTPRIVSGLRGFLPGAAPEGLLAWADRAFRMLLGGLGLILLALVVTFFFPGPVARSARTLELAPAISLGIGALILLLSVVVILILALTIIGIPLALLFLGLLSGAVLFGLISMGHLVSLRLGPSLSPGWPSGVALIIGMAMIWSLWSLADLLPLCGGPVIRLLLVAMALGSTFLSRFGTRPYPPPSARPAGSGPEGTPPVHEPSREAPSTST</sequence>
<evidence type="ECO:0000313" key="4">
    <source>
        <dbReference type="Proteomes" id="UP000236642"/>
    </source>
</evidence>
<feature type="transmembrane region" description="Helical" evidence="2">
    <location>
        <begin position="152"/>
        <end position="174"/>
    </location>
</feature>